<dbReference type="PANTHER" id="PTHR15615:SF108">
    <property type="entry name" value="PROTEIN CNPPD1"/>
    <property type="match status" value="1"/>
</dbReference>
<dbReference type="EMBL" id="UZAF01016215">
    <property type="protein sequence ID" value="VDO23318.1"/>
    <property type="molecule type" value="Genomic_DNA"/>
</dbReference>
<evidence type="ECO:0000313" key="3">
    <source>
        <dbReference type="EMBL" id="VDO23318.1"/>
    </source>
</evidence>
<dbReference type="Pfam" id="PF08613">
    <property type="entry name" value="Cyclin"/>
    <property type="match status" value="1"/>
</dbReference>
<dbReference type="WBParaSite" id="HPLM_0000448701-mRNA-1">
    <property type="protein sequence ID" value="HPLM_0000448701-mRNA-1"/>
    <property type="gene ID" value="HPLM_0000448701"/>
</dbReference>
<proteinExistence type="inferred from homology"/>
<dbReference type="OrthoDB" id="244495at2759"/>
<evidence type="ECO:0000313" key="5">
    <source>
        <dbReference type="WBParaSite" id="HPLM_0000448701-mRNA-1"/>
    </source>
</evidence>
<dbReference type="SUPFAM" id="SSF47954">
    <property type="entry name" value="Cyclin-like"/>
    <property type="match status" value="1"/>
</dbReference>
<dbReference type="GO" id="GO:0000307">
    <property type="term" value="C:cyclin-dependent protein kinase holoenzyme complex"/>
    <property type="evidence" value="ECO:0007669"/>
    <property type="project" value="TreeGrafter"/>
</dbReference>
<keyword evidence="4" id="KW-1185">Reference proteome</keyword>
<dbReference type="PANTHER" id="PTHR15615">
    <property type="match status" value="1"/>
</dbReference>
<evidence type="ECO:0000313" key="4">
    <source>
        <dbReference type="Proteomes" id="UP000268014"/>
    </source>
</evidence>
<comment type="similarity">
    <text evidence="1">Belongs to the CNPPD1 family.</text>
</comment>
<dbReference type="InterPro" id="IPR013922">
    <property type="entry name" value="Cyclin_PHO80-like"/>
</dbReference>
<dbReference type="OMA" id="HLNQLEW"/>
<dbReference type="CDD" id="cd20557">
    <property type="entry name" value="CYCLIN_ScPCL1-like"/>
    <property type="match status" value="1"/>
</dbReference>
<accession>A0A0N4W3S4</accession>
<dbReference type="GO" id="GO:0016538">
    <property type="term" value="F:cyclin-dependent protein serine/threonine kinase regulator activity"/>
    <property type="evidence" value="ECO:0007669"/>
    <property type="project" value="TreeGrafter"/>
</dbReference>
<name>A0A0N4W3S4_HAEPC</name>
<reference evidence="5" key="1">
    <citation type="submission" date="2017-02" db="UniProtKB">
        <authorList>
            <consortium name="WormBaseParasite"/>
        </authorList>
    </citation>
    <scope>IDENTIFICATION</scope>
</reference>
<gene>
    <name evidence="3" type="ORF">HPLM_LOCUS4479</name>
</gene>
<organism evidence="5">
    <name type="scientific">Haemonchus placei</name>
    <name type="common">Barber's pole worm</name>
    <dbReference type="NCBI Taxonomy" id="6290"/>
    <lineage>
        <taxon>Eukaryota</taxon>
        <taxon>Metazoa</taxon>
        <taxon>Ecdysozoa</taxon>
        <taxon>Nematoda</taxon>
        <taxon>Chromadorea</taxon>
        <taxon>Rhabditida</taxon>
        <taxon>Rhabditina</taxon>
        <taxon>Rhabditomorpha</taxon>
        <taxon>Strongyloidea</taxon>
        <taxon>Trichostrongylidae</taxon>
        <taxon>Haemonchus</taxon>
    </lineage>
</organism>
<dbReference type="STRING" id="6290.A0A0N4W3S4"/>
<evidence type="ECO:0000256" key="1">
    <source>
        <dbReference type="ARBA" id="ARBA00038508"/>
    </source>
</evidence>
<dbReference type="AlphaFoldDB" id="A0A0N4W3S4"/>
<dbReference type="GO" id="GO:0019901">
    <property type="term" value="F:protein kinase binding"/>
    <property type="evidence" value="ECO:0007669"/>
    <property type="project" value="InterPro"/>
</dbReference>
<protein>
    <recommendedName>
        <fullName evidence="2">Protein CNPPD1</fullName>
    </recommendedName>
</protein>
<sequence>MAPQFPDFRRVRRRIRRTLCYGSKQPQNLNLPLSELVVDYFNKRSPFDYLSPETSASISGRGYADPCTLVVAMVYLDRLRVNNKVWFESSDPTDLYLPALVLASKFLHDSDTYDRASNAEWSEAANISTQHLNQLEWEFVQKLNWNVMVDQNEFNRWLDFFEYWVANDFLTKNGFCTYNEVAQLSSTLPLLPMLQSLISCFSLITLVYTFSVVSLFAVPCSLSRLDFGIIENSTREVASTSLLHSSERSEMFLNSGDVQRGYPRENAFEAEGDSAETSTCESNSSTSACEITSNLLVRGIIELGMLSELDHCKSISHFFSDLSLYSIFDKVS</sequence>
<reference evidence="3 4" key="2">
    <citation type="submission" date="2018-11" db="EMBL/GenBank/DDBJ databases">
        <authorList>
            <consortium name="Pathogen Informatics"/>
        </authorList>
    </citation>
    <scope>NUCLEOTIDE SEQUENCE [LARGE SCALE GENOMIC DNA]</scope>
    <source>
        <strain evidence="3 4">MHpl1</strain>
    </source>
</reference>
<dbReference type="InterPro" id="IPR036915">
    <property type="entry name" value="Cyclin-like_sf"/>
</dbReference>
<dbReference type="GO" id="GO:0005634">
    <property type="term" value="C:nucleus"/>
    <property type="evidence" value="ECO:0007669"/>
    <property type="project" value="TreeGrafter"/>
</dbReference>
<dbReference type="Proteomes" id="UP000268014">
    <property type="component" value="Unassembled WGS sequence"/>
</dbReference>
<dbReference type="Gene3D" id="1.10.472.10">
    <property type="entry name" value="Cyclin-like"/>
    <property type="match status" value="1"/>
</dbReference>
<evidence type="ECO:0000256" key="2">
    <source>
        <dbReference type="ARBA" id="ARBA00040808"/>
    </source>
</evidence>